<sequence length="215" mass="23806">MTTRRKQLTEEIKAGIRTSAALLFAEKGYHSVTMREIAKAAGCSHTAIYLYYKNKVDLLQQIAIPPLEELEQRMLTQMNKLQAEPLQALLAVCVAYARFSLTNASIQTILVTSASVRVDEQEPELEVNVIRNRLFGHMMNALGHALGGESSTASSAETALNQTRILFYYVQGFVSTYTNHTEPADELLERILPIYKQGILTIIAGLQQTSRSGGS</sequence>
<gene>
    <name evidence="6" type="primary">betI_4</name>
    <name evidence="6" type="ORF">PAECIP111893_03403</name>
</gene>
<dbReference type="Pfam" id="PF00440">
    <property type="entry name" value="TetR_N"/>
    <property type="match status" value="1"/>
</dbReference>
<dbReference type="InterPro" id="IPR009057">
    <property type="entry name" value="Homeodomain-like_sf"/>
</dbReference>
<dbReference type="PRINTS" id="PR00455">
    <property type="entry name" value="HTHTETR"/>
</dbReference>
<evidence type="ECO:0000256" key="2">
    <source>
        <dbReference type="ARBA" id="ARBA00023125"/>
    </source>
</evidence>
<name>A0ABN8GTH5_9BACL</name>
<dbReference type="Proteomes" id="UP000838686">
    <property type="component" value="Unassembled WGS sequence"/>
</dbReference>
<evidence type="ECO:0000256" key="4">
    <source>
        <dbReference type="PROSITE-ProRule" id="PRU00335"/>
    </source>
</evidence>
<feature type="DNA-binding region" description="H-T-H motif" evidence="4">
    <location>
        <begin position="33"/>
        <end position="52"/>
    </location>
</feature>
<keyword evidence="3" id="KW-0804">Transcription</keyword>
<dbReference type="InterPro" id="IPR050109">
    <property type="entry name" value="HTH-type_TetR-like_transc_reg"/>
</dbReference>
<evidence type="ECO:0000256" key="1">
    <source>
        <dbReference type="ARBA" id="ARBA00023015"/>
    </source>
</evidence>
<protein>
    <submittedName>
        <fullName evidence="6">HTH-type transcriptional regulator BetI</fullName>
    </submittedName>
</protein>
<organism evidence="6 7">
    <name type="scientific">Paenibacillus plantiphilus</name>
    <dbReference type="NCBI Taxonomy" id="2905650"/>
    <lineage>
        <taxon>Bacteria</taxon>
        <taxon>Bacillati</taxon>
        <taxon>Bacillota</taxon>
        <taxon>Bacilli</taxon>
        <taxon>Bacillales</taxon>
        <taxon>Paenibacillaceae</taxon>
        <taxon>Paenibacillus</taxon>
    </lineage>
</organism>
<dbReference type="PANTHER" id="PTHR30055">
    <property type="entry name" value="HTH-TYPE TRANSCRIPTIONAL REGULATOR RUTR"/>
    <property type="match status" value="1"/>
</dbReference>
<proteinExistence type="predicted"/>
<accession>A0ABN8GTH5</accession>
<dbReference type="SUPFAM" id="SSF46689">
    <property type="entry name" value="Homeodomain-like"/>
    <property type="match status" value="1"/>
</dbReference>
<dbReference type="RefSeq" id="WP_236343735.1">
    <property type="nucleotide sequence ID" value="NZ_CAKMMF010000019.1"/>
</dbReference>
<evidence type="ECO:0000259" key="5">
    <source>
        <dbReference type="PROSITE" id="PS50977"/>
    </source>
</evidence>
<evidence type="ECO:0000256" key="3">
    <source>
        <dbReference type="ARBA" id="ARBA00023163"/>
    </source>
</evidence>
<dbReference type="PROSITE" id="PS50977">
    <property type="entry name" value="HTH_TETR_2"/>
    <property type="match status" value="1"/>
</dbReference>
<evidence type="ECO:0000313" key="7">
    <source>
        <dbReference type="Proteomes" id="UP000838686"/>
    </source>
</evidence>
<dbReference type="EMBL" id="CAKMMF010000019">
    <property type="protein sequence ID" value="CAH1211437.1"/>
    <property type="molecule type" value="Genomic_DNA"/>
</dbReference>
<dbReference type="Gene3D" id="1.10.357.10">
    <property type="entry name" value="Tetracycline Repressor, domain 2"/>
    <property type="match status" value="1"/>
</dbReference>
<dbReference type="PANTHER" id="PTHR30055:SF234">
    <property type="entry name" value="HTH-TYPE TRANSCRIPTIONAL REGULATOR BETI"/>
    <property type="match status" value="1"/>
</dbReference>
<comment type="caution">
    <text evidence="6">The sequence shown here is derived from an EMBL/GenBank/DDBJ whole genome shotgun (WGS) entry which is preliminary data.</text>
</comment>
<dbReference type="InterPro" id="IPR001647">
    <property type="entry name" value="HTH_TetR"/>
</dbReference>
<evidence type="ECO:0000313" key="6">
    <source>
        <dbReference type="EMBL" id="CAH1211437.1"/>
    </source>
</evidence>
<reference evidence="6" key="1">
    <citation type="submission" date="2022-01" db="EMBL/GenBank/DDBJ databases">
        <authorList>
            <person name="Criscuolo A."/>
        </authorList>
    </citation>
    <scope>NUCLEOTIDE SEQUENCE</scope>
    <source>
        <strain evidence="6">CIP111893</strain>
    </source>
</reference>
<keyword evidence="2 4" id="KW-0238">DNA-binding</keyword>
<feature type="domain" description="HTH tetR-type" evidence="5">
    <location>
        <begin position="10"/>
        <end position="70"/>
    </location>
</feature>
<keyword evidence="1" id="KW-0805">Transcription regulation</keyword>
<keyword evidence="7" id="KW-1185">Reference proteome</keyword>